<keyword evidence="1" id="KW-0812">Transmembrane</keyword>
<proteinExistence type="predicted"/>
<evidence type="ECO:0000256" key="1">
    <source>
        <dbReference type="SAM" id="Phobius"/>
    </source>
</evidence>
<evidence type="ECO:0000313" key="3">
    <source>
        <dbReference type="Proteomes" id="UP000715781"/>
    </source>
</evidence>
<organism evidence="2 3">
    <name type="scientific">Mojavia pulchra JT2-VF2</name>
    <dbReference type="NCBI Taxonomy" id="287848"/>
    <lineage>
        <taxon>Bacteria</taxon>
        <taxon>Bacillati</taxon>
        <taxon>Cyanobacteriota</taxon>
        <taxon>Cyanophyceae</taxon>
        <taxon>Nostocales</taxon>
        <taxon>Nostocaceae</taxon>
    </lineage>
</organism>
<dbReference type="Proteomes" id="UP000715781">
    <property type="component" value="Unassembled WGS sequence"/>
</dbReference>
<name>A0A951UHP9_9NOST</name>
<reference evidence="2" key="1">
    <citation type="submission" date="2021-05" db="EMBL/GenBank/DDBJ databases">
        <authorList>
            <person name="Pietrasiak N."/>
            <person name="Ward R."/>
            <person name="Stajich J.E."/>
            <person name="Kurbessoian T."/>
        </authorList>
    </citation>
    <scope>NUCLEOTIDE SEQUENCE</scope>
    <source>
        <strain evidence="2">JT2-VF2</strain>
    </source>
</reference>
<dbReference type="AlphaFoldDB" id="A0A951UHP9"/>
<protein>
    <submittedName>
        <fullName evidence="2">Uncharacterized protein</fullName>
    </submittedName>
</protein>
<dbReference type="EMBL" id="JAHHHN010000007">
    <property type="protein sequence ID" value="MBW4562400.1"/>
    <property type="molecule type" value="Genomic_DNA"/>
</dbReference>
<reference evidence="2" key="2">
    <citation type="journal article" date="2022" name="Microbiol. Resour. Announc.">
        <title>Metagenome Sequencing to Explore Phylogenomics of Terrestrial Cyanobacteria.</title>
        <authorList>
            <person name="Ward R.D."/>
            <person name="Stajich J.E."/>
            <person name="Johansen J.R."/>
            <person name="Huntemann M."/>
            <person name="Clum A."/>
            <person name="Foster B."/>
            <person name="Foster B."/>
            <person name="Roux S."/>
            <person name="Palaniappan K."/>
            <person name="Varghese N."/>
            <person name="Mukherjee S."/>
            <person name="Reddy T.B.K."/>
            <person name="Daum C."/>
            <person name="Copeland A."/>
            <person name="Chen I.A."/>
            <person name="Ivanova N.N."/>
            <person name="Kyrpides N.C."/>
            <person name="Shapiro N."/>
            <person name="Eloe-Fadrosh E.A."/>
            <person name="Pietrasiak N."/>
        </authorList>
    </citation>
    <scope>NUCLEOTIDE SEQUENCE</scope>
    <source>
        <strain evidence="2">JT2-VF2</strain>
    </source>
</reference>
<feature type="transmembrane region" description="Helical" evidence="1">
    <location>
        <begin position="68"/>
        <end position="85"/>
    </location>
</feature>
<gene>
    <name evidence="2" type="ORF">KME32_14855</name>
</gene>
<sequence length="86" mass="9826">MTILKSLQKRNLYRFDPIAYLLVEKLNLSPLTFGLLSIAIGTGIYLITAWASNTLWLPQGQKGLLQDMFPWIWALLINPVVLGYYL</sequence>
<accession>A0A951UHP9</accession>
<keyword evidence="1" id="KW-1133">Transmembrane helix</keyword>
<feature type="transmembrane region" description="Helical" evidence="1">
    <location>
        <begin position="28"/>
        <end position="48"/>
    </location>
</feature>
<comment type="caution">
    <text evidence="2">The sequence shown here is derived from an EMBL/GenBank/DDBJ whole genome shotgun (WGS) entry which is preliminary data.</text>
</comment>
<keyword evidence="1" id="KW-0472">Membrane</keyword>
<evidence type="ECO:0000313" key="2">
    <source>
        <dbReference type="EMBL" id="MBW4562400.1"/>
    </source>
</evidence>